<sequence>MTDTPGHLLIVDDNKVNRLLLSRSVELLGHHASVAENGRIAMEMLSNQPFDLLLLDIEMPEMDGFQVLEAIKSNTDLRDLPVIVTSSIEGLGNVVRCIELGAEDYLPKPVNKTLLGARVSSGLEKKRLRDEQKRLLERFATTEVAQDLQESGFAIGGKRANASVLFCDIRGFTTLSENLAPEETIDLLNTFYTLMFEAVTSNGGIVSLMLGDGLMALFGVPQPLPNSAQSAVAAGREMHNMIEILNLERRAEGKSDLKIGIGIATGEVVAGYAGTDDRATYTCIGSTVNLAARLEAETQITGSRILIDQETLELLEGATVLESFAGSRIKGFSDPLDIHAL</sequence>
<dbReference type="SUPFAM" id="SSF55073">
    <property type="entry name" value="Nucleotide cyclase"/>
    <property type="match status" value="1"/>
</dbReference>
<dbReference type="Gene3D" id="3.40.50.2300">
    <property type="match status" value="1"/>
</dbReference>
<dbReference type="Gene3D" id="3.30.70.1230">
    <property type="entry name" value="Nucleotide cyclase"/>
    <property type="match status" value="1"/>
</dbReference>
<dbReference type="PANTHER" id="PTHR43081">
    <property type="entry name" value="ADENYLATE CYCLASE, TERMINAL-DIFFERENTIATION SPECIFIC-RELATED"/>
    <property type="match status" value="1"/>
</dbReference>
<evidence type="ECO:0000313" key="4">
    <source>
        <dbReference type="EMBL" id="CUK04197.1"/>
    </source>
</evidence>
<dbReference type="SUPFAM" id="SSF52172">
    <property type="entry name" value="CheY-like"/>
    <property type="match status" value="1"/>
</dbReference>
<organism evidence="4 5">
    <name type="scientific">Ruegeria denitrificans</name>
    <dbReference type="NCBI Taxonomy" id="1715692"/>
    <lineage>
        <taxon>Bacteria</taxon>
        <taxon>Pseudomonadati</taxon>
        <taxon>Pseudomonadota</taxon>
        <taxon>Alphaproteobacteria</taxon>
        <taxon>Rhodobacterales</taxon>
        <taxon>Roseobacteraceae</taxon>
        <taxon>Ruegeria</taxon>
    </lineage>
</organism>
<dbReference type="OrthoDB" id="9789782at2"/>
<dbReference type="Pfam" id="PF00211">
    <property type="entry name" value="Guanylate_cyc"/>
    <property type="match status" value="1"/>
</dbReference>
<dbReference type="InterPro" id="IPR001789">
    <property type="entry name" value="Sig_transdc_resp-reg_receiver"/>
</dbReference>
<dbReference type="Pfam" id="PF00072">
    <property type="entry name" value="Response_reg"/>
    <property type="match status" value="1"/>
</dbReference>
<dbReference type="Proteomes" id="UP000051260">
    <property type="component" value="Unassembled WGS sequence"/>
</dbReference>
<protein>
    <submittedName>
        <fullName evidence="4">Adenylate cyclase 2</fullName>
        <ecNumber evidence="4">4.6.1.1</ecNumber>
    </submittedName>
</protein>
<dbReference type="RefSeq" id="WP_058282286.1">
    <property type="nucleotide sequence ID" value="NZ_CYUD01000007.1"/>
</dbReference>
<reference evidence="5" key="1">
    <citation type="submission" date="2015-09" db="EMBL/GenBank/DDBJ databases">
        <authorList>
            <person name="Rodrigo-Torres L."/>
            <person name="Arahal D.R."/>
        </authorList>
    </citation>
    <scope>NUCLEOTIDE SEQUENCE [LARGE SCALE GENOMIC DNA]</scope>
    <source>
        <strain evidence="5">CECT 5091</strain>
    </source>
</reference>
<keyword evidence="1" id="KW-0597">Phosphoprotein</keyword>
<evidence type="ECO:0000313" key="5">
    <source>
        <dbReference type="Proteomes" id="UP000051260"/>
    </source>
</evidence>
<dbReference type="InterPro" id="IPR011006">
    <property type="entry name" value="CheY-like_superfamily"/>
</dbReference>
<feature type="domain" description="Guanylate cyclase" evidence="3">
    <location>
        <begin position="163"/>
        <end position="295"/>
    </location>
</feature>
<dbReference type="CDD" id="cd07302">
    <property type="entry name" value="CHD"/>
    <property type="match status" value="1"/>
</dbReference>
<dbReference type="InterPro" id="IPR050697">
    <property type="entry name" value="Adenylyl/Guanylyl_Cyclase_3/4"/>
</dbReference>
<gene>
    <name evidence="4" type="primary">cyaB_2</name>
    <name evidence="4" type="ORF">RUE5091_02599</name>
</gene>
<evidence type="ECO:0000259" key="3">
    <source>
        <dbReference type="PROSITE" id="PS50125"/>
    </source>
</evidence>
<dbReference type="EC" id="4.6.1.1" evidence="4"/>
<accession>A0A0P1IC09</accession>
<dbReference type="GO" id="GO:0000160">
    <property type="term" value="P:phosphorelay signal transduction system"/>
    <property type="evidence" value="ECO:0007669"/>
    <property type="project" value="InterPro"/>
</dbReference>
<dbReference type="InterPro" id="IPR029787">
    <property type="entry name" value="Nucleotide_cyclase"/>
</dbReference>
<dbReference type="CDD" id="cd17546">
    <property type="entry name" value="REC_hyHK_CKI1_RcsC-like"/>
    <property type="match status" value="1"/>
</dbReference>
<feature type="modified residue" description="4-aspartylphosphate" evidence="1">
    <location>
        <position position="56"/>
    </location>
</feature>
<keyword evidence="4" id="KW-0456">Lyase</keyword>
<dbReference type="PANTHER" id="PTHR43081:SF1">
    <property type="entry name" value="ADENYLATE CYCLASE, TERMINAL-DIFFERENTIATION SPECIFIC"/>
    <property type="match status" value="1"/>
</dbReference>
<dbReference type="SMART" id="SM00044">
    <property type="entry name" value="CYCc"/>
    <property type="match status" value="1"/>
</dbReference>
<dbReference type="GO" id="GO:0004016">
    <property type="term" value="F:adenylate cyclase activity"/>
    <property type="evidence" value="ECO:0007669"/>
    <property type="project" value="UniProtKB-EC"/>
</dbReference>
<feature type="domain" description="Response regulatory" evidence="2">
    <location>
        <begin position="7"/>
        <end position="123"/>
    </location>
</feature>
<evidence type="ECO:0000256" key="1">
    <source>
        <dbReference type="PROSITE-ProRule" id="PRU00169"/>
    </source>
</evidence>
<proteinExistence type="predicted"/>
<dbReference type="InterPro" id="IPR001054">
    <property type="entry name" value="A/G_cyclase"/>
</dbReference>
<dbReference type="PROSITE" id="PS50110">
    <property type="entry name" value="RESPONSE_REGULATORY"/>
    <property type="match status" value="1"/>
</dbReference>
<keyword evidence="5" id="KW-1185">Reference proteome</keyword>
<dbReference type="AlphaFoldDB" id="A0A0P1IC09"/>
<dbReference type="STRING" id="1715692.RUE5091_02599"/>
<dbReference type="PROSITE" id="PS50125">
    <property type="entry name" value="GUANYLATE_CYCLASE_2"/>
    <property type="match status" value="1"/>
</dbReference>
<name>A0A0P1IC09_9RHOB</name>
<evidence type="ECO:0000259" key="2">
    <source>
        <dbReference type="PROSITE" id="PS50110"/>
    </source>
</evidence>
<dbReference type="EMBL" id="CYUD01000007">
    <property type="protein sequence ID" value="CUK04197.1"/>
    <property type="molecule type" value="Genomic_DNA"/>
</dbReference>
<dbReference type="SMART" id="SM00448">
    <property type="entry name" value="REC"/>
    <property type="match status" value="1"/>
</dbReference>
<dbReference type="GO" id="GO:0006171">
    <property type="term" value="P:cAMP biosynthetic process"/>
    <property type="evidence" value="ECO:0007669"/>
    <property type="project" value="TreeGrafter"/>
</dbReference>